<organism evidence="2 3">
    <name type="scientific">Catellatospora chokoriensis</name>
    <dbReference type="NCBI Taxonomy" id="310353"/>
    <lineage>
        <taxon>Bacteria</taxon>
        <taxon>Bacillati</taxon>
        <taxon>Actinomycetota</taxon>
        <taxon>Actinomycetes</taxon>
        <taxon>Micromonosporales</taxon>
        <taxon>Micromonosporaceae</taxon>
        <taxon>Catellatospora</taxon>
    </lineage>
</organism>
<evidence type="ECO:0000256" key="1">
    <source>
        <dbReference type="SAM" id="MobiDB-lite"/>
    </source>
</evidence>
<sequence>MVPSADAGQRSEVRHRRSVVAGNGPDTDIVLAAATATSVVIEVDKAVADAAADARAVLLAHRAVPGGMCRGCHEFRRAFAWFPCPQAVWAQRVLRPAGGVAR</sequence>
<accession>A0A8J3K847</accession>
<gene>
    <name evidence="2" type="ORF">Cch02nite_80710</name>
</gene>
<protein>
    <submittedName>
        <fullName evidence="2">Uncharacterized protein</fullName>
    </submittedName>
</protein>
<evidence type="ECO:0000313" key="2">
    <source>
        <dbReference type="EMBL" id="GIF94627.1"/>
    </source>
</evidence>
<proteinExistence type="predicted"/>
<dbReference type="Proteomes" id="UP000619293">
    <property type="component" value="Unassembled WGS sequence"/>
</dbReference>
<dbReference type="EMBL" id="BONG01000107">
    <property type="protein sequence ID" value="GIF94627.1"/>
    <property type="molecule type" value="Genomic_DNA"/>
</dbReference>
<name>A0A8J3K847_9ACTN</name>
<evidence type="ECO:0000313" key="3">
    <source>
        <dbReference type="Proteomes" id="UP000619293"/>
    </source>
</evidence>
<reference evidence="2 3" key="1">
    <citation type="submission" date="2021-01" db="EMBL/GenBank/DDBJ databases">
        <title>Whole genome shotgun sequence of Catellatospora chokoriensis NBRC 107358.</title>
        <authorList>
            <person name="Komaki H."/>
            <person name="Tamura T."/>
        </authorList>
    </citation>
    <scope>NUCLEOTIDE SEQUENCE [LARGE SCALE GENOMIC DNA]</scope>
    <source>
        <strain evidence="2 3">NBRC 107358</strain>
    </source>
</reference>
<dbReference type="AlphaFoldDB" id="A0A8J3K847"/>
<keyword evidence="3" id="KW-1185">Reference proteome</keyword>
<feature type="region of interest" description="Disordered" evidence="1">
    <location>
        <begin position="1"/>
        <end position="20"/>
    </location>
</feature>
<comment type="caution">
    <text evidence="2">The sequence shown here is derived from an EMBL/GenBank/DDBJ whole genome shotgun (WGS) entry which is preliminary data.</text>
</comment>